<evidence type="ECO:0000313" key="2">
    <source>
        <dbReference type="RefSeq" id="XP_038982148.1"/>
    </source>
</evidence>
<protein>
    <submittedName>
        <fullName evidence="2">Uncharacterized protein LOC120110641</fullName>
    </submittedName>
</protein>
<reference evidence="1" key="1">
    <citation type="journal article" date="2019" name="Nat. Commun.">
        <title>Genome-wide association mapping of date palm fruit traits.</title>
        <authorList>
            <person name="Hazzouri K.M."/>
            <person name="Gros-Balthazard M."/>
            <person name="Flowers J.M."/>
            <person name="Copetti D."/>
            <person name="Lemansour A."/>
            <person name="Lebrun M."/>
            <person name="Masmoudi K."/>
            <person name="Ferrand S."/>
            <person name="Dhar M.I."/>
            <person name="Fresquez Z.A."/>
            <person name="Rosas U."/>
            <person name="Zhang J."/>
            <person name="Talag J."/>
            <person name="Lee S."/>
            <person name="Kudrna D."/>
            <person name="Powell R.F."/>
            <person name="Leitch I.J."/>
            <person name="Krueger R.R."/>
            <person name="Wing R.A."/>
            <person name="Amiri K.M.A."/>
            <person name="Purugganan M.D."/>
        </authorList>
    </citation>
    <scope>NUCLEOTIDE SEQUENCE [LARGE SCALE GENOMIC DNA]</scope>
    <source>
        <strain evidence="1">cv. Khalas</strain>
    </source>
</reference>
<dbReference type="PANTHER" id="PTHR33116">
    <property type="entry name" value="REVERSE TRANSCRIPTASE ZINC-BINDING DOMAIN-CONTAINING PROTEIN-RELATED-RELATED"/>
    <property type="match status" value="1"/>
</dbReference>
<proteinExistence type="predicted"/>
<dbReference type="AlphaFoldDB" id="A0A8B9ADX3"/>
<gene>
    <name evidence="2" type="primary">LOC120110641</name>
</gene>
<dbReference type="KEGG" id="pda:120110641"/>
<dbReference type="OrthoDB" id="785525at2759"/>
<dbReference type="RefSeq" id="XP_038982148.1">
    <property type="nucleotide sequence ID" value="XM_039126220.1"/>
</dbReference>
<name>A0A8B9ADX3_PHODC</name>
<sequence>MGPDYKNTIVVRSVSARKVQEAVWALAADKAPGPDEFLSFFFRKYWGIIREAVVEAVQCLFTQAAMLEDWKATIITLILKRHEAVEPGHFKPISLCTTLYKVVARIMVGRMKPLLSDIISQEQGDDMGSSASTEAVKLDGSQAGYGEGLWSFFRRALKAYGFHRRWIGWGVCTSQKLEAYVPAPGVGPISYLLFADDCLLLTRTRIFDTRFHRRVLAGYCAASGQRVNFLKSVIQFSPSTESRVRQKIQRILQILEQEETLIYLGVPITGWRLRVAKCSKLVQRVQSRLEGWRASSLSMMGRLTLIRSVLGSMSVYIMANTVVPKTTLLRIEHLLQSFLWGSHGRGHGVHLVAWEQVCLPISEGDLGVQSLLESREALIARHEAWFLLEPHELWSRVMAARYGRGGSEVVWSGRRISFMWCKIGRYLPTVSANTR</sequence>
<dbReference type="Proteomes" id="UP000228380">
    <property type="component" value="Chromosome 4"/>
</dbReference>
<dbReference type="PANTHER" id="PTHR33116:SF78">
    <property type="entry name" value="OS12G0587133 PROTEIN"/>
    <property type="match status" value="1"/>
</dbReference>
<keyword evidence="1" id="KW-1185">Reference proteome</keyword>
<evidence type="ECO:0000313" key="1">
    <source>
        <dbReference type="Proteomes" id="UP000228380"/>
    </source>
</evidence>
<organism evidence="1 2">
    <name type="scientific">Phoenix dactylifera</name>
    <name type="common">Date palm</name>
    <dbReference type="NCBI Taxonomy" id="42345"/>
    <lineage>
        <taxon>Eukaryota</taxon>
        <taxon>Viridiplantae</taxon>
        <taxon>Streptophyta</taxon>
        <taxon>Embryophyta</taxon>
        <taxon>Tracheophyta</taxon>
        <taxon>Spermatophyta</taxon>
        <taxon>Magnoliopsida</taxon>
        <taxon>Liliopsida</taxon>
        <taxon>Arecaceae</taxon>
        <taxon>Coryphoideae</taxon>
        <taxon>Phoeniceae</taxon>
        <taxon>Phoenix</taxon>
    </lineage>
</organism>
<reference evidence="2" key="2">
    <citation type="submission" date="2025-08" db="UniProtKB">
        <authorList>
            <consortium name="RefSeq"/>
        </authorList>
    </citation>
    <scope>IDENTIFICATION</scope>
    <source>
        <tissue evidence="2">Young leaves</tissue>
    </source>
</reference>
<accession>A0A8B9ADX3</accession>
<dbReference type="GeneID" id="120110641"/>